<comment type="caution">
    <text evidence="1">The sequence shown here is derived from an EMBL/GenBank/DDBJ whole genome shotgun (WGS) entry which is preliminary data.</text>
</comment>
<gene>
    <name evidence="1" type="ORF">HHI36_008891</name>
</gene>
<feature type="non-terminal residue" evidence="1">
    <location>
        <position position="73"/>
    </location>
</feature>
<evidence type="ECO:0000313" key="2">
    <source>
        <dbReference type="Proteomes" id="UP001516400"/>
    </source>
</evidence>
<accession>A0ABD2MTV8</accession>
<protein>
    <submittedName>
        <fullName evidence="1">Uncharacterized protein</fullName>
    </submittedName>
</protein>
<reference evidence="1 2" key="1">
    <citation type="journal article" date="2021" name="BMC Biol.">
        <title>Horizontally acquired antibacterial genes associated with adaptive radiation of ladybird beetles.</title>
        <authorList>
            <person name="Li H.S."/>
            <person name="Tang X.F."/>
            <person name="Huang Y.H."/>
            <person name="Xu Z.Y."/>
            <person name="Chen M.L."/>
            <person name="Du X.Y."/>
            <person name="Qiu B.Y."/>
            <person name="Chen P.T."/>
            <person name="Zhang W."/>
            <person name="Slipinski A."/>
            <person name="Escalona H.E."/>
            <person name="Waterhouse R.M."/>
            <person name="Zwick A."/>
            <person name="Pang H."/>
        </authorList>
    </citation>
    <scope>NUCLEOTIDE SEQUENCE [LARGE SCALE GENOMIC DNA]</scope>
    <source>
        <strain evidence="1">SYSU2018</strain>
    </source>
</reference>
<sequence>MALKNVKSVGSAEVLVCLLTKLSSQVSHPINHIINLMMLRSIYPVNLKIALIKSIYKTGEESNMGNGQFLSCQ</sequence>
<dbReference type="EMBL" id="JABFTP020000021">
    <property type="protein sequence ID" value="KAL3269833.1"/>
    <property type="molecule type" value="Genomic_DNA"/>
</dbReference>
<name>A0ABD2MTV8_9CUCU</name>
<proteinExistence type="predicted"/>
<dbReference type="AlphaFoldDB" id="A0ABD2MTV8"/>
<evidence type="ECO:0000313" key="1">
    <source>
        <dbReference type="EMBL" id="KAL3269833.1"/>
    </source>
</evidence>
<organism evidence="1 2">
    <name type="scientific">Cryptolaemus montrouzieri</name>
    <dbReference type="NCBI Taxonomy" id="559131"/>
    <lineage>
        <taxon>Eukaryota</taxon>
        <taxon>Metazoa</taxon>
        <taxon>Ecdysozoa</taxon>
        <taxon>Arthropoda</taxon>
        <taxon>Hexapoda</taxon>
        <taxon>Insecta</taxon>
        <taxon>Pterygota</taxon>
        <taxon>Neoptera</taxon>
        <taxon>Endopterygota</taxon>
        <taxon>Coleoptera</taxon>
        <taxon>Polyphaga</taxon>
        <taxon>Cucujiformia</taxon>
        <taxon>Coccinelloidea</taxon>
        <taxon>Coccinellidae</taxon>
        <taxon>Scymninae</taxon>
        <taxon>Scymnini</taxon>
        <taxon>Cryptolaemus</taxon>
    </lineage>
</organism>
<dbReference type="Proteomes" id="UP001516400">
    <property type="component" value="Unassembled WGS sequence"/>
</dbReference>
<keyword evidence="2" id="KW-1185">Reference proteome</keyword>